<comment type="similarity">
    <text evidence="1">Belongs to the WD repeat RAPTOR family.</text>
</comment>
<dbReference type="GO" id="GO:0010492">
    <property type="term" value="P:maintenance of shoot apical meristem identity"/>
    <property type="evidence" value="ECO:0007669"/>
    <property type="project" value="UniProtKB-ARBA"/>
</dbReference>
<accession>A0AAN9IVL1</accession>
<dbReference type="FunFam" id="1.25.10.10:FF:000145">
    <property type="entry name" value="Regulatory-associated protein of TOR 1"/>
    <property type="match status" value="1"/>
</dbReference>
<dbReference type="PRINTS" id="PR01547">
    <property type="entry name" value="YEAST176DUF"/>
</dbReference>
<dbReference type="InterPro" id="IPR011989">
    <property type="entry name" value="ARM-like"/>
</dbReference>
<evidence type="ECO:0000256" key="2">
    <source>
        <dbReference type="ARBA" id="ARBA00022574"/>
    </source>
</evidence>
<evidence type="ECO:0000313" key="7">
    <source>
        <dbReference type="EMBL" id="KAK7287153.1"/>
    </source>
</evidence>
<keyword evidence="2 4" id="KW-0853">WD repeat</keyword>
<dbReference type="GO" id="GO:0005737">
    <property type="term" value="C:cytoplasm"/>
    <property type="evidence" value="ECO:0007669"/>
    <property type="project" value="TreeGrafter"/>
</dbReference>
<dbReference type="PANTHER" id="PTHR12848:SF16">
    <property type="entry name" value="REGULATORY-ASSOCIATED PROTEIN OF MTOR"/>
    <property type="match status" value="1"/>
</dbReference>
<evidence type="ECO:0000256" key="4">
    <source>
        <dbReference type="PROSITE-ProRule" id="PRU00221"/>
    </source>
</evidence>
<dbReference type="SUPFAM" id="SSF48371">
    <property type="entry name" value="ARM repeat"/>
    <property type="match status" value="1"/>
</dbReference>
<dbReference type="InterPro" id="IPR015943">
    <property type="entry name" value="WD40/YVTN_repeat-like_dom_sf"/>
</dbReference>
<feature type="region of interest" description="Disordered" evidence="5">
    <location>
        <begin position="1"/>
        <end position="25"/>
    </location>
</feature>
<dbReference type="Pfam" id="PF14538">
    <property type="entry name" value="Raptor_N"/>
    <property type="match status" value="1"/>
</dbReference>
<evidence type="ECO:0000256" key="3">
    <source>
        <dbReference type="ARBA" id="ARBA00022737"/>
    </source>
</evidence>
<dbReference type="FunFam" id="2.130.10.10:FF:000571">
    <property type="entry name" value="Regulatory-associated protein of TOR 2"/>
    <property type="match status" value="1"/>
</dbReference>
<gene>
    <name evidence="7" type="ORF">RIF29_00237</name>
</gene>
<evidence type="ECO:0000313" key="8">
    <source>
        <dbReference type="Proteomes" id="UP001372338"/>
    </source>
</evidence>
<dbReference type="Gene3D" id="2.130.10.10">
    <property type="entry name" value="YVTN repeat-like/Quinoprotein amine dehydrogenase"/>
    <property type="match status" value="2"/>
</dbReference>
<sequence length="1390" mass="151802">MALGDLSTMTSSSSSAPSPSSRFSQSTVLVIPNHHNNHNHNHHLDNHDSVSVTASTLHDDADFHHRRDSEAAAAAAAAVSSVYGGNGSAAAAATSMAYLPQAVVLCELRHDAFEASVPTGPSDSGLVSKWRPKDRMKTGCVALVLCLNISVDPPDVIKISPCARMECWIDPFSMAPQKALESIGKTLSSQYERWQPKARYKFQLDPTIDEVKKLCTTCRRYAKSERVLFHYNGHGVPKPTPNGEIWVFNKSYTQYIPLPISDLDSWLKTPSIYVFDCSAAGLIVNSFIELHEWSASNSSGSARDCILLAACEAHETLPQSAEFPADVFTSCLTTPIKMALRWFSTRSLLRQSLDYSLIDKIPGRPNDRKTLLGELNWIFTAVTDTIAWNVLPHELFQRLFRQDLLVASLFRNFLLAERIMRSANCSPVSHPTLPPTHQHHMWDAWDMAAELCLSQLPSLVEDPNAEFQPSTFFTEQLTAFEVWLDHGSEHKKPPEQLPIVLQVLLSQCHRFRALVLLGRFLDMGPWAVDLALSVGIFPYVLKLLQTTTPELRQILVFIWTKILALDKSCQVDLVKDGGHIYFIKFLDSMEAYPEQRAMAAFVLAVIVDGHRRGQEACIEAGLIHVCLKHLQSSSPNDSQTEPLFLQWLCLCLGKLWEDFAEAQTIGLQEDAPSVYALLLSEPQPEVRAAAVFGLGTLLEVGFGSCRVVGGDEECDDDDKFRAEVSIVKSLLSVASDGSPLVRAEVAVALARFAFGHNKHLKSIAAAYWKPQTNSLMNSLPSLANINGSVGGYPNQNQHVPHGSIVSSQIGPLLRVGNDSSSVVRDGRVPSSSPLTSSGIMHGSPQSDTSSLHSDSGIHDGFSNGAVNHSGPRPLDNALYSQCVLAMCTLAKDPSPRIANLGRRVLSIIGIEQVVAKPSKSSGVRSSELTASPALAGLARSSSWFDMNGGHLPLTFRTPPVSPPRPSYITGMRRVCSLEFRPHQMSSPDSGLADPLLGSGVASGPSDRSFLPQSTIYNWSCGHFSKPLLIAADDSEEVLARREEREKFALEHIAKCQHTAVSRLTNPIAKWDIKGTQTALLQPFSPIVIAADENERIRIWNHEEATLLNSFDNHDFPDKGISKLCLVNELDDSLLLAASSDGNIRIWKDYSLKGKQKLVTAFSSIHGHKPGVRNLNVVVDWQQQSGYLYAAGEASSIMLWDLDKEQLLNPIPSSSDCSISALAASQVHGGQFAAGFVDGSVRLYDVRTPELLVCGLRPHTQRVEKVVGIGFQPGLDAGKIVSASQAGDIQFLDIRNHSGAYLTIEAHRGSLTALAVHRHAPIIASGSAKQLIKIFSLEGDQLGTIRYYPTLMAQKIGAVSCLAFHPYQLLLAAGAADACVSIYADENTPTR</sequence>
<protein>
    <recommendedName>
        <fullName evidence="6">Raptor N-terminal CASPase-like domain-containing protein</fullName>
    </recommendedName>
</protein>
<evidence type="ECO:0000256" key="5">
    <source>
        <dbReference type="SAM" id="MobiDB-lite"/>
    </source>
</evidence>
<dbReference type="SMART" id="SM01302">
    <property type="entry name" value="Raptor_N"/>
    <property type="match status" value="1"/>
</dbReference>
<dbReference type="GO" id="GO:0031931">
    <property type="term" value="C:TORC1 complex"/>
    <property type="evidence" value="ECO:0007669"/>
    <property type="project" value="InterPro"/>
</dbReference>
<dbReference type="GO" id="GO:0030674">
    <property type="term" value="F:protein-macromolecule adaptor activity"/>
    <property type="evidence" value="ECO:0007669"/>
    <property type="project" value="TreeGrafter"/>
</dbReference>
<dbReference type="GO" id="GO:0009267">
    <property type="term" value="P:cellular response to starvation"/>
    <property type="evidence" value="ECO:0007669"/>
    <property type="project" value="TreeGrafter"/>
</dbReference>
<dbReference type="InterPro" id="IPR001680">
    <property type="entry name" value="WD40_rpt"/>
</dbReference>
<dbReference type="SUPFAM" id="SSF50978">
    <property type="entry name" value="WD40 repeat-like"/>
    <property type="match status" value="1"/>
</dbReference>
<feature type="domain" description="Raptor N-terminal CASPase-like" evidence="6">
    <location>
        <begin position="135"/>
        <end position="288"/>
    </location>
</feature>
<comment type="caution">
    <text evidence="7">The sequence shown here is derived from an EMBL/GenBank/DDBJ whole genome shotgun (WGS) entry which is preliminary data.</text>
</comment>
<dbReference type="PANTHER" id="PTHR12848">
    <property type="entry name" value="REGULATORY-ASSOCIATED PROTEIN OF MTOR"/>
    <property type="match status" value="1"/>
</dbReference>
<keyword evidence="8" id="KW-1185">Reference proteome</keyword>
<dbReference type="SMART" id="SM00320">
    <property type="entry name" value="WD40"/>
    <property type="match status" value="5"/>
</dbReference>
<dbReference type="GO" id="GO:0031929">
    <property type="term" value="P:TOR signaling"/>
    <property type="evidence" value="ECO:0007669"/>
    <property type="project" value="InterPro"/>
</dbReference>
<feature type="region of interest" description="Disordered" evidence="5">
    <location>
        <begin position="817"/>
        <end position="869"/>
    </location>
</feature>
<dbReference type="GO" id="GO:0071230">
    <property type="term" value="P:cellular response to amino acid stimulus"/>
    <property type="evidence" value="ECO:0007669"/>
    <property type="project" value="TreeGrafter"/>
</dbReference>
<dbReference type="GO" id="GO:0030307">
    <property type="term" value="P:positive regulation of cell growth"/>
    <property type="evidence" value="ECO:0007669"/>
    <property type="project" value="TreeGrafter"/>
</dbReference>
<keyword evidence="3" id="KW-0677">Repeat</keyword>
<dbReference type="InterPro" id="IPR029347">
    <property type="entry name" value="Raptor_N"/>
</dbReference>
<name>A0AAN9IVL1_CROPI</name>
<organism evidence="7 8">
    <name type="scientific">Crotalaria pallida</name>
    <name type="common">Smooth rattlebox</name>
    <name type="synonym">Crotalaria striata</name>
    <dbReference type="NCBI Taxonomy" id="3830"/>
    <lineage>
        <taxon>Eukaryota</taxon>
        <taxon>Viridiplantae</taxon>
        <taxon>Streptophyta</taxon>
        <taxon>Embryophyta</taxon>
        <taxon>Tracheophyta</taxon>
        <taxon>Spermatophyta</taxon>
        <taxon>Magnoliopsida</taxon>
        <taxon>eudicotyledons</taxon>
        <taxon>Gunneridae</taxon>
        <taxon>Pentapetalae</taxon>
        <taxon>rosids</taxon>
        <taxon>fabids</taxon>
        <taxon>Fabales</taxon>
        <taxon>Fabaceae</taxon>
        <taxon>Papilionoideae</taxon>
        <taxon>50 kb inversion clade</taxon>
        <taxon>genistoids sensu lato</taxon>
        <taxon>core genistoids</taxon>
        <taxon>Crotalarieae</taxon>
        <taxon>Crotalaria</taxon>
    </lineage>
</organism>
<feature type="repeat" description="WD" evidence="4">
    <location>
        <begin position="1130"/>
        <end position="1147"/>
    </location>
</feature>
<feature type="compositionally biased region" description="Polar residues" evidence="5">
    <location>
        <begin position="829"/>
        <end position="853"/>
    </location>
</feature>
<dbReference type="Proteomes" id="UP001372338">
    <property type="component" value="Unassembled WGS sequence"/>
</dbReference>
<feature type="compositionally biased region" description="Low complexity" evidence="5">
    <location>
        <begin position="7"/>
        <end position="25"/>
    </location>
</feature>
<reference evidence="7 8" key="1">
    <citation type="submission" date="2024-01" db="EMBL/GenBank/DDBJ databases">
        <title>The genomes of 5 underutilized Papilionoideae crops provide insights into root nodulation and disease resistanc.</title>
        <authorList>
            <person name="Yuan L."/>
        </authorList>
    </citation>
    <scope>NUCLEOTIDE SEQUENCE [LARGE SCALE GENOMIC DNA]</scope>
    <source>
        <strain evidence="7">ZHUSHIDOU_FW_LH</strain>
        <tissue evidence="7">Leaf</tissue>
    </source>
</reference>
<dbReference type="GO" id="GO:0010506">
    <property type="term" value="P:regulation of autophagy"/>
    <property type="evidence" value="ECO:0007669"/>
    <property type="project" value="TreeGrafter"/>
</dbReference>
<dbReference type="PROSITE" id="PS50082">
    <property type="entry name" value="WD_REPEATS_2"/>
    <property type="match status" value="1"/>
</dbReference>
<proteinExistence type="inferred from homology"/>
<dbReference type="InterPro" id="IPR004083">
    <property type="entry name" value="Raptor"/>
</dbReference>
<dbReference type="Gene3D" id="1.25.10.10">
    <property type="entry name" value="Leucine-rich Repeat Variant"/>
    <property type="match status" value="1"/>
</dbReference>
<evidence type="ECO:0000259" key="6">
    <source>
        <dbReference type="SMART" id="SM01302"/>
    </source>
</evidence>
<dbReference type="Pfam" id="PF00400">
    <property type="entry name" value="WD40"/>
    <property type="match status" value="3"/>
</dbReference>
<evidence type="ECO:0000256" key="1">
    <source>
        <dbReference type="ARBA" id="ARBA00009257"/>
    </source>
</evidence>
<dbReference type="EMBL" id="JAYWIO010000001">
    <property type="protein sequence ID" value="KAK7287153.1"/>
    <property type="molecule type" value="Genomic_DNA"/>
</dbReference>
<dbReference type="InterPro" id="IPR016024">
    <property type="entry name" value="ARM-type_fold"/>
</dbReference>
<dbReference type="InterPro" id="IPR036322">
    <property type="entry name" value="WD40_repeat_dom_sf"/>
</dbReference>